<proteinExistence type="predicted"/>
<feature type="signal peptide" evidence="3">
    <location>
        <begin position="1"/>
        <end position="22"/>
    </location>
</feature>
<evidence type="ECO:0000313" key="5">
    <source>
        <dbReference type="Proteomes" id="UP001307889"/>
    </source>
</evidence>
<evidence type="ECO:0000256" key="3">
    <source>
        <dbReference type="SAM" id="SignalP"/>
    </source>
</evidence>
<protein>
    <submittedName>
        <fullName evidence="4">Uncharacterized protein</fullName>
    </submittedName>
</protein>
<keyword evidence="2" id="KW-0812">Transmembrane</keyword>
<dbReference type="Proteomes" id="UP001307889">
    <property type="component" value="Chromosome 7"/>
</dbReference>
<accession>A0ABN7AWD2</accession>
<organism evidence="4 5">
    <name type="scientific">Nesidiocoris tenuis</name>
    <dbReference type="NCBI Taxonomy" id="355587"/>
    <lineage>
        <taxon>Eukaryota</taxon>
        <taxon>Metazoa</taxon>
        <taxon>Ecdysozoa</taxon>
        <taxon>Arthropoda</taxon>
        <taxon>Hexapoda</taxon>
        <taxon>Insecta</taxon>
        <taxon>Pterygota</taxon>
        <taxon>Neoptera</taxon>
        <taxon>Paraneoptera</taxon>
        <taxon>Hemiptera</taxon>
        <taxon>Heteroptera</taxon>
        <taxon>Panheteroptera</taxon>
        <taxon>Cimicomorpha</taxon>
        <taxon>Miridae</taxon>
        <taxon>Dicyphina</taxon>
        <taxon>Nesidiocoris</taxon>
    </lineage>
</organism>
<name>A0ABN7AWD2_9HEMI</name>
<evidence type="ECO:0000256" key="2">
    <source>
        <dbReference type="SAM" id="Phobius"/>
    </source>
</evidence>
<evidence type="ECO:0000313" key="4">
    <source>
        <dbReference type="EMBL" id="BES96505.1"/>
    </source>
</evidence>
<gene>
    <name evidence="4" type="ORF">NTJ_09316</name>
</gene>
<feature type="compositionally biased region" description="Polar residues" evidence="1">
    <location>
        <begin position="37"/>
        <end position="48"/>
    </location>
</feature>
<feature type="region of interest" description="Disordered" evidence="1">
    <location>
        <begin position="30"/>
        <end position="55"/>
    </location>
</feature>
<feature type="transmembrane region" description="Helical" evidence="2">
    <location>
        <begin position="64"/>
        <end position="93"/>
    </location>
</feature>
<keyword evidence="5" id="KW-1185">Reference proteome</keyword>
<feature type="chain" id="PRO_5046845917" evidence="3">
    <location>
        <begin position="23"/>
        <end position="128"/>
    </location>
</feature>
<dbReference type="EMBL" id="AP028915">
    <property type="protein sequence ID" value="BES96505.1"/>
    <property type="molecule type" value="Genomic_DNA"/>
</dbReference>
<reference evidence="4 5" key="1">
    <citation type="submission" date="2023-09" db="EMBL/GenBank/DDBJ databases">
        <title>Nesidiocoris tenuis whole genome shotgun sequence.</title>
        <authorList>
            <person name="Shibata T."/>
            <person name="Shimoda M."/>
            <person name="Kobayashi T."/>
            <person name="Uehara T."/>
        </authorList>
    </citation>
    <scope>NUCLEOTIDE SEQUENCE [LARGE SCALE GENOMIC DNA]</scope>
    <source>
        <strain evidence="4 5">Japan</strain>
    </source>
</reference>
<keyword evidence="3" id="KW-0732">Signal</keyword>
<keyword evidence="2" id="KW-0472">Membrane</keyword>
<sequence length="128" mass="13295">MSTAFGTAVVLLFLCSPLLILAAKEASATAPPAEDGSATSKIPPTTAETEADSGSSWSWIGSSVFINFAICISLFFVSFVVTAIALIAGALIFKFSKVNRPTKPRDMKGKTVIVTGANSGEIPSEHLS</sequence>
<keyword evidence="2" id="KW-1133">Transmembrane helix</keyword>
<evidence type="ECO:0000256" key="1">
    <source>
        <dbReference type="SAM" id="MobiDB-lite"/>
    </source>
</evidence>